<name>A0A6A1V8D6_9ROSI</name>
<dbReference type="Proteomes" id="UP000516437">
    <property type="component" value="Chromosome 6"/>
</dbReference>
<evidence type="ECO:0000256" key="7">
    <source>
        <dbReference type="ARBA" id="ARBA00023033"/>
    </source>
</evidence>
<dbReference type="GO" id="GO:0004497">
    <property type="term" value="F:monooxygenase activity"/>
    <property type="evidence" value="ECO:0007669"/>
    <property type="project" value="UniProtKB-KW"/>
</dbReference>
<dbReference type="EMBL" id="RXIC02000024">
    <property type="protein sequence ID" value="KAB1209112.1"/>
    <property type="molecule type" value="Genomic_DNA"/>
</dbReference>
<comment type="caution">
    <text evidence="9">The sequence shown here is derived from an EMBL/GenBank/DDBJ whole genome shotgun (WGS) entry which is preliminary data.</text>
</comment>
<dbReference type="PRINTS" id="PR00385">
    <property type="entry name" value="P450"/>
</dbReference>
<protein>
    <submittedName>
        <fullName evidence="9">Cytochrome P450 86A2</fullName>
    </submittedName>
</protein>
<evidence type="ECO:0000313" key="9">
    <source>
        <dbReference type="EMBL" id="KAB1209112.1"/>
    </source>
</evidence>
<keyword evidence="4 8" id="KW-0479">Metal-binding</keyword>
<dbReference type="Pfam" id="PF00067">
    <property type="entry name" value="p450"/>
    <property type="match status" value="2"/>
</dbReference>
<proteinExistence type="inferred from homology"/>
<keyword evidence="7 8" id="KW-0503">Monooxygenase</keyword>
<sequence>MLWYAEIFLAFLFFLFLFHWGWNKHLPIINWPVFGMLPGLLQNAEDVHNFVTRLLKYYGGTVEFRGPWFTNMNFVVTGDPANIHHVLNRNFSNYEKGPEFREIFEPLGDGIIGSDSDWWRYQRKVLQSMIKSRKFELFLEKVSRGMVEKGLIPILDHVSNLGIEVDLQDIFQRCRPQLVFWLVATHASVEAKILEEIKEQLPANNENQRVFSVDELSKLVYLHAAICESLRLFPSLPFEHLHAVGSDILPSGHSINPNTRLLYSIYSMGRMESIWGKDCLEFKPERWISEEGQIVHVPSHKFLTFNTGPRSCVGKHMTFILMKMAATAVLLNYRVEVVEGHPIMPNISVVLHMKHGLKVRISKRRI</sequence>
<dbReference type="GO" id="GO:0005506">
    <property type="term" value="F:iron ion binding"/>
    <property type="evidence" value="ECO:0007669"/>
    <property type="project" value="InterPro"/>
</dbReference>
<dbReference type="OrthoDB" id="1470350at2759"/>
<dbReference type="InterPro" id="IPR001128">
    <property type="entry name" value="Cyt_P450"/>
</dbReference>
<keyword evidence="3 8" id="KW-0349">Heme</keyword>
<accession>A0A6A1V8D6</accession>
<dbReference type="GO" id="GO:0020037">
    <property type="term" value="F:heme binding"/>
    <property type="evidence" value="ECO:0007669"/>
    <property type="project" value="InterPro"/>
</dbReference>
<dbReference type="PANTHER" id="PTHR24296">
    <property type="entry name" value="CYTOCHROME P450"/>
    <property type="match status" value="1"/>
</dbReference>
<evidence type="ECO:0000256" key="8">
    <source>
        <dbReference type="RuleBase" id="RU000461"/>
    </source>
</evidence>
<evidence type="ECO:0000256" key="5">
    <source>
        <dbReference type="ARBA" id="ARBA00023002"/>
    </source>
</evidence>
<keyword evidence="6 8" id="KW-0408">Iron</keyword>
<evidence type="ECO:0000256" key="6">
    <source>
        <dbReference type="ARBA" id="ARBA00023004"/>
    </source>
</evidence>
<keyword evidence="10" id="KW-1185">Reference proteome</keyword>
<dbReference type="Gene3D" id="1.10.630.10">
    <property type="entry name" value="Cytochrome P450"/>
    <property type="match status" value="2"/>
</dbReference>
<evidence type="ECO:0000256" key="2">
    <source>
        <dbReference type="ARBA" id="ARBA00010617"/>
    </source>
</evidence>
<dbReference type="SUPFAM" id="SSF48264">
    <property type="entry name" value="Cytochrome P450"/>
    <property type="match status" value="1"/>
</dbReference>
<dbReference type="AlphaFoldDB" id="A0A6A1V8D6"/>
<keyword evidence="5 8" id="KW-0560">Oxidoreductase</keyword>
<organism evidence="9 10">
    <name type="scientific">Morella rubra</name>
    <name type="common">Chinese bayberry</name>
    <dbReference type="NCBI Taxonomy" id="262757"/>
    <lineage>
        <taxon>Eukaryota</taxon>
        <taxon>Viridiplantae</taxon>
        <taxon>Streptophyta</taxon>
        <taxon>Embryophyta</taxon>
        <taxon>Tracheophyta</taxon>
        <taxon>Spermatophyta</taxon>
        <taxon>Magnoliopsida</taxon>
        <taxon>eudicotyledons</taxon>
        <taxon>Gunneridae</taxon>
        <taxon>Pentapetalae</taxon>
        <taxon>rosids</taxon>
        <taxon>fabids</taxon>
        <taxon>Fagales</taxon>
        <taxon>Myricaceae</taxon>
        <taxon>Morella</taxon>
    </lineage>
</organism>
<dbReference type="PROSITE" id="PS00086">
    <property type="entry name" value="CYTOCHROME_P450"/>
    <property type="match status" value="1"/>
</dbReference>
<comment type="cofactor">
    <cofactor evidence="1">
        <name>heme</name>
        <dbReference type="ChEBI" id="CHEBI:30413"/>
    </cofactor>
</comment>
<dbReference type="InterPro" id="IPR036396">
    <property type="entry name" value="Cyt_P450_sf"/>
</dbReference>
<evidence type="ECO:0000256" key="3">
    <source>
        <dbReference type="ARBA" id="ARBA00022617"/>
    </source>
</evidence>
<evidence type="ECO:0000256" key="4">
    <source>
        <dbReference type="ARBA" id="ARBA00022723"/>
    </source>
</evidence>
<evidence type="ECO:0000256" key="1">
    <source>
        <dbReference type="ARBA" id="ARBA00001971"/>
    </source>
</evidence>
<dbReference type="GO" id="GO:0006629">
    <property type="term" value="P:lipid metabolic process"/>
    <property type="evidence" value="ECO:0007669"/>
    <property type="project" value="UniProtKB-ARBA"/>
</dbReference>
<gene>
    <name evidence="9" type="ORF">CJ030_MR6G015538</name>
</gene>
<dbReference type="GO" id="GO:0016705">
    <property type="term" value="F:oxidoreductase activity, acting on paired donors, with incorporation or reduction of molecular oxygen"/>
    <property type="evidence" value="ECO:0007669"/>
    <property type="project" value="InterPro"/>
</dbReference>
<evidence type="ECO:0000313" key="10">
    <source>
        <dbReference type="Proteomes" id="UP000516437"/>
    </source>
</evidence>
<reference evidence="9 10" key="1">
    <citation type="journal article" date="2019" name="Plant Biotechnol. J.">
        <title>The red bayberry genome and genetic basis of sex determination.</title>
        <authorList>
            <person name="Jia H.M."/>
            <person name="Jia H.J."/>
            <person name="Cai Q.L."/>
            <person name="Wang Y."/>
            <person name="Zhao H.B."/>
            <person name="Yang W.F."/>
            <person name="Wang G.Y."/>
            <person name="Li Y.H."/>
            <person name="Zhan D.L."/>
            <person name="Shen Y.T."/>
            <person name="Niu Q.F."/>
            <person name="Chang L."/>
            <person name="Qiu J."/>
            <person name="Zhao L."/>
            <person name="Xie H.B."/>
            <person name="Fu W.Y."/>
            <person name="Jin J."/>
            <person name="Li X.W."/>
            <person name="Jiao Y."/>
            <person name="Zhou C.C."/>
            <person name="Tu T."/>
            <person name="Chai C.Y."/>
            <person name="Gao J.L."/>
            <person name="Fan L.J."/>
            <person name="van de Weg E."/>
            <person name="Wang J.Y."/>
            <person name="Gao Z.S."/>
        </authorList>
    </citation>
    <scope>NUCLEOTIDE SEQUENCE [LARGE SCALE GENOMIC DNA]</scope>
    <source>
        <tissue evidence="9">Leaves</tissue>
    </source>
</reference>
<dbReference type="InterPro" id="IPR017972">
    <property type="entry name" value="Cyt_P450_CS"/>
</dbReference>
<comment type="similarity">
    <text evidence="2 8">Belongs to the cytochrome P450 family.</text>
</comment>